<dbReference type="Proteomes" id="UP001302745">
    <property type="component" value="Unassembled WGS sequence"/>
</dbReference>
<name>A0AAN6ZST6_9PEZI</name>
<keyword evidence="4" id="KW-1185">Reference proteome</keyword>
<dbReference type="InterPro" id="IPR029058">
    <property type="entry name" value="AB_hydrolase_fold"/>
</dbReference>
<proteinExistence type="inferred from homology"/>
<dbReference type="PANTHER" id="PTHR40841">
    <property type="entry name" value="SIDEROPHORE TRIACETYLFUSARININE C ESTERASE"/>
    <property type="match status" value="1"/>
</dbReference>
<dbReference type="GO" id="GO:0016788">
    <property type="term" value="F:hydrolase activity, acting on ester bonds"/>
    <property type="evidence" value="ECO:0007669"/>
    <property type="project" value="TreeGrafter"/>
</dbReference>
<sequence>MTNNMTYQIQVSWPFEWESRQVSDKSALTMYVLDGNAMGMTAAEGFKRRKPVSFGQPDSIVVSIGYPLTNAVYDMGSPSGADPFLDFIGDALRPWLHNTVFPNVDFTRDALFGHSFGGLLVTYALISRPDMFDTYLAASPALEVQNGSILEQVSARFGTGDLTSSTYYTSTGCTTTSGLPALMITYGSVEEFPARRRTENETAFQARKSYFRPLGMTEHCHDLFDLVKASGKVRDVVLKEYTGQDHAGVAASAITDGIDYFVDW</sequence>
<evidence type="ECO:0000256" key="2">
    <source>
        <dbReference type="ARBA" id="ARBA00022801"/>
    </source>
</evidence>
<dbReference type="EMBL" id="MU857139">
    <property type="protein sequence ID" value="KAK4149632.1"/>
    <property type="molecule type" value="Genomic_DNA"/>
</dbReference>
<comment type="caution">
    <text evidence="3">The sequence shown here is derived from an EMBL/GenBank/DDBJ whole genome shotgun (WGS) entry which is preliminary data.</text>
</comment>
<organism evidence="3 4">
    <name type="scientific">Chaetomidium leptoderma</name>
    <dbReference type="NCBI Taxonomy" id="669021"/>
    <lineage>
        <taxon>Eukaryota</taxon>
        <taxon>Fungi</taxon>
        <taxon>Dikarya</taxon>
        <taxon>Ascomycota</taxon>
        <taxon>Pezizomycotina</taxon>
        <taxon>Sordariomycetes</taxon>
        <taxon>Sordariomycetidae</taxon>
        <taxon>Sordariales</taxon>
        <taxon>Chaetomiaceae</taxon>
        <taxon>Chaetomidium</taxon>
    </lineage>
</organism>
<gene>
    <name evidence="3" type="ORF">C8A00DRAFT_46782</name>
</gene>
<keyword evidence="2" id="KW-0378">Hydrolase</keyword>
<comment type="similarity">
    <text evidence="1">Belongs to the esterase D family.</text>
</comment>
<dbReference type="InterPro" id="IPR052558">
    <property type="entry name" value="Siderophore_Hydrolase_D"/>
</dbReference>
<protein>
    <submittedName>
        <fullName evidence="3">Ferri-bacillibactin esterase</fullName>
    </submittedName>
</protein>
<dbReference type="SUPFAM" id="SSF53474">
    <property type="entry name" value="alpha/beta-Hydrolases"/>
    <property type="match status" value="1"/>
</dbReference>
<evidence type="ECO:0000256" key="1">
    <source>
        <dbReference type="ARBA" id="ARBA00005622"/>
    </source>
</evidence>
<evidence type="ECO:0000313" key="4">
    <source>
        <dbReference type="Proteomes" id="UP001302745"/>
    </source>
</evidence>
<reference evidence="3" key="2">
    <citation type="submission" date="2023-05" db="EMBL/GenBank/DDBJ databases">
        <authorList>
            <consortium name="Lawrence Berkeley National Laboratory"/>
            <person name="Steindorff A."/>
            <person name="Hensen N."/>
            <person name="Bonometti L."/>
            <person name="Westerberg I."/>
            <person name="Brannstrom I.O."/>
            <person name="Guillou S."/>
            <person name="Cros-Aarteil S."/>
            <person name="Calhoun S."/>
            <person name="Haridas S."/>
            <person name="Kuo A."/>
            <person name="Mondo S."/>
            <person name="Pangilinan J."/>
            <person name="Riley R."/>
            <person name="Labutti K."/>
            <person name="Andreopoulos B."/>
            <person name="Lipzen A."/>
            <person name="Chen C."/>
            <person name="Yanf M."/>
            <person name="Daum C."/>
            <person name="Ng V."/>
            <person name="Clum A."/>
            <person name="Ohm R."/>
            <person name="Martin F."/>
            <person name="Silar P."/>
            <person name="Natvig D."/>
            <person name="Lalanne C."/>
            <person name="Gautier V."/>
            <person name="Ament-Velasquez S.L."/>
            <person name="Kruys A."/>
            <person name="Hutchinson M.I."/>
            <person name="Powell A.J."/>
            <person name="Barry K."/>
            <person name="Miller A.N."/>
            <person name="Grigoriev I.V."/>
            <person name="Debuchy R."/>
            <person name="Gladieux P."/>
            <person name="Thoren M.H."/>
            <person name="Johannesson H."/>
        </authorList>
    </citation>
    <scope>NUCLEOTIDE SEQUENCE</scope>
    <source>
        <strain evidence="3">CBS 538.74</strain>
    </source>
</reference>
<dbReference type="PANTHER" id="PTHR40841:SF2">
    <property type="entry name" value="SIDEROPHORE-DEGRADING ESTERASE (EUROFUNG)"/>
    <property type="match status" value="1"/>
</dbReference>
<accession>A0AAN6ZST6</accession>
<dbReference type="Pfam" id="PF00756">
    <property type="entry name" value="Esterase"/>
    <property type="match status" value="1"/>
</dbReference>
<reference evidence="3" key="1">
    <citation type="journal article" date="2023" name="Mol. Phylogenet. Evol.">
        <title>Genome-scale phylogeny and comparative genomics of the fungal order Sordariales.</title>
        <authorList>
            <person name="Hensen N."/>
            <person name="Bonometti L."/>
            <person name="Westerberg I."/>
            <person name="Brannstrom I.O."/>
            <person name="Guillou S."/>
            <person name="Cros-Aarteil S."/>
            <person name="Calhoun S."/>
            <person name="Haridas S."/>
            <person name="Kuo A."/>
            <person name="Mondo S."/>
            <person name="Pangilinan J."/>
            <person name="Riley R."/>
            <person name="LaButti K."/>
            <person name="Andreopoulos B."/>
            <person name="Lipzen A."/>
            <person name="Chen C."/>
            <person name="Yan M."/>
            <person name="Daum C."/>
            <person name="Ng V."/>
            <person name="Clum A."/>
            <person name="Steindorff A."/>
            <person name="Ohm R.A."/>
            <person name="Martin F."/>
            <person name="Silar P."/>
            <person name="Natvig D.O."/>
            <person name="Lalanne C."/>
            <person name="Gautier V."/>
            <person name="Ament-Velasquez S.L."/>
            <person name="Kruys A."/>
            <person name="Hutchinson M.I."/>
            <person name="Powell A.J."/>
            <person name="Barry K."/>
            <person name="Miller A.N."/>
            <person name="Grigoriev I.V."/>
            <person name="Debuchy R."/>
            <person name="Gladieux P."/>
            <person name="Hiltunen Thoren M."/>
            <person name="Johannesson H."/>
        </authorList>
    </citation>
    <scope>NUCLEOTIDE SEQUENCE</scope>
    <source>
        <strain evidence="3">CBS 538.74</strain>
    </source>
</reference>
<dbReference type="Gene3D" id="3.40.50.1820">
    <property type="entry name" value="alpha/beta hydrolase"/>
    <property type="match status" value="1"/>
</dbReference>
<dbReference type="AlphaFoldDB" id="A0AAN6ZST6"/>
<evidence type="ECO:0000313" key="3">
    <source>
        <dbReference type="EMBL" id="KAK4149632.1"/>
    </source>
</evidence>
<dbReference type="InterPro" id="IPR000801">
    <property type="entry name" value="Esterase-like"/>
</dbReference>